<dbReference type="Proteomes" id="UP001374535">
    <property type="component" value="Chromosome 8"/>
</dbReference>
<name>A0AAQ3RPZ5_VIGMU</name>
<evidence type="ECO:0000313" key="1">
    <source>
        <dbReference type="EMBL" id="WVZ00454.1"/>
    </source>
</evidence>
<evidence type="ECO:0000313" key="2">
    <source>
        <dbReference type="Proteomes" id="UP001374535"/>
    </source>
</evidence>
<proteinExistence type="predicted"/>
<protein>
    <submittedName>
        <fullName evidence="1">Uncharacterized protein</fullName>
    </submittedName>
</protein>
<reference evidence="1 2" key="1">
    <citation type="journal article" date="2023" name="Life. Sci Alliance">
        <title>Evolutionary insights into 3D genome organization and epigenetic landscape of Vigna mungo.</title>
        <authorList>
            <person name="Junaid A."/>
            <person name="Singh B."/>
            <person name="Bhatia S."/>
        </authorList>
    </citation>
    <scope>NUCLEOTIDE SEQUENCE [LARGE SCALE GENOMIC DNA]</scope>
    <source>
        <strain evidence="1">Urdbean</strain>
    </source>
</reference>
<gene>
    <name evidence="1" type="ORF">V8G54_026523</name>
</gene>
<accession>A0AAQ3RPZ5</accession>
<feature type="non-terminal residue" evidence="1">
    <location>
        <position position="112"/>
    </location>
</feature>
<dbReference type="EMBL" id="CP144693">
    <property type="protein sequence ID" value="WVZ00454.1"/>
    <property type="molecule type" value="Genomic_DNA"/>
</dbReference>
<organism evidence="1 2">
    <name type="scientific">Vigna mungo</name>
    <name type="common">Black gram</name>
    <name type="synonym">Phaseolus mungo</name>
    <dbReference type="NCBI Taxonomy" id="3915"/>
    <lineage>
        <taxon>Eukaryota</taxon>
        <taxon>Viridiplantae</taxon>
        <taxon>Streptophyta</taxon>
        <taxon>Embryophyta</taxon>
        <taxon>Tracheophyta</taxon>
        <taxon>Spermatophyta</taxon>
        <taxon>Magnoliopsida</taxon>
        <taxon>eudicotyledons</taxon>
        <taxon>Gunneridae</taxon>
        <taxon>Pentapetalae</taxon>
        <taxon>rosids</taxon>
        <taxon>fabids</taxon>
        <taxon>Fabales</taxon>
        <taxon>Fabaceae</taxon>
        <taxon>Papilionoideae</taxon>
        <taxon>50 kb inversion clade</taxon>
        <taxon>NPAAA clade</taxon>
        <taxon>indigoferoid/millettioid clade</taxon>
        <taxon>Phaseoleae</taxon>
        <taxon>Vigna</taxon>
    </lineage>
</organism>
<dbReference type="AlphaFoldDB" id="A0AAQ3RPZ5"/>
<sequence length="112" mass="13228">MSYPRVSIYFRVDPTHFKGDTWPLSRAAAAAFLYKVKGSWNGFFFFFWKQWKVMDDSRNQPPLDLFLKNYALILAGTFLSCLQRPHSSWFLFGGTFIEWLDCKNLSFSLVFF</sequence>
<keyword evidence="2" id="KW-1185">Reference proteome</keyword>